<keyword evidence="7" id="KW-1185">Reference proteome</keyword>
<evidence type="ECO:0000256" key="3">
    <source>
        <dbReference type="ARBA" id="ARBA00022840"/>
    </source>
</evidence>
<dbReference type="PANTHER" id="PTHR23407:SF1">
    <property type="entry name" value="5-FORMYLTETRAHYDROFOLATE CYCLO-LIGASE"/>
    <property type="match status" value="1"/>
</dbReference>
<gene>
    <name evidence="6" type="ORF">I7412_32180</name>
</gene>
<name>A0A937RK46_9ACTN</name>
<keyword evidence="4" id="KW-0460">Magnesium</keyword>
<dbReference type="Proteomes" id="UP000604475">
    <property type="component" value="Unassembled WGS sequence"/>
</dbReference>
<dbReference type="PANTHER" id="PTHR23407">
    <property type="entry name" value="ATPASE INHIBITOR/5-FORMYLTETRAHYDROFOLATE CYCLO-LIGASE"/>
    <property type="match status" value="1"/>
</dbReference>
<evidence type="ECO:0000256" key="5">
    <source>
        <dbReference type="SAM" id="MobiDB-lite"/>
    </source>
</evidence>
<dbReference type="Pfam" id="PF01812">
    <property type="entry name" value="5-FTHF_cyc-lig"/>
    <property type="match status" value="1"/>
</dbReference>
<dbReference type="EC" id="6.3.3.2" evidence="4"/>
<feature type="compositionally biased region" description="Low complexity" evidence="5">
    <location>
        <begin position="15"/>
        <end position="30"/>
    </location>
</feature>
<dbReference type="SUPFAM" id="SSF100950">
    <property type="entry name" value="NagB/RpiA/CoA transferase-like"/>
    <property type="match status" value="1"/>
</dbReference>
<comment type="catalytic activity">
    <reaction evidence="4">
        <text>(6S)-5-formyl-5,6,7,8-tetrahydrofolate + ATP = (6R)-5,10-methenyltetrahydrofolate + ADP + phosphate</text>
        <dbReference type="Rhea" id="RHEA:10488"/>
        <dbReference type="ChEBI" id="CHEBI:30616"/>
        <dbReference type="ChEBI" id="CHEBI:43474"/>
        <dbReference type="ChEBI" id="CHEBI:57455"/>
        <dbReference type="ChEBI" id="CHEBI:57457"/>
        <dbReference type="ChEBI" id="CHEBI:456216"/>
        <dbReference type="EC" id="6.3.3.2"/>
    </reaction>
</comment>
<reference evidence="6" key="1">
    <citation type="submission" date="2020-12" db="EMBL/GenBank/DDBJ databases">
        <title>Genomic characterization of non-nitrogen-fixing Frankia strains.</title>
        <authorList>
            <person name="Carlos-Shanley C."/>
            <person name="Guerra T."/>
            <person name="Hahn D."/>
        </authorList>
    </citation>
    <scope>NUCLEOTIDE SEQUENCE</scope>
    <source>
        <strain evidence="6">CN6</strain>
    </source>
</reference>
<protein>
    <recommendedName>
        <fullName evidence="4">5-formyltetrahydrofolate cyclo-ligase</fullName>
        <ecNumber evidence="4">6.3.3.2</ecNumber>
    </recommendedName>
</protein>
<dbReference type="EMBL" id="JAEACQ010000283">
    <property type="protein sequence ID" value="MBL7631737.1"/>
    <property type="molecule type" value="Genomic_DNA"/>
</dbReference>
<keyword evidence="4" id="KW-0479">Metal-binding</keyword>
<feature type="region of interest" description="Disordered" evidence="5">
    <location>
        <begin position="1"/>
        <end position="55"/>
    </location>
</feature>
<keyword evidence="2 4" id="KW-0547">Nucleotide-binding</keyword>
<dbReference type="InterPro" id="IPR037171">
    <property type="entry name" value="NagB/RpiA_transferase-like"/>
</dbReference>
<dbReference type="NCBIfam" id="TIGR02727">
    <property type="entry name" value="MTHFS_bact"/>
    <property type="match status" value="1"/>
</dbReference>
<dbReference type="InterPro" id="IPR002698">
    <property type="entry name" value="FTHF_cligase"/>
</dbReference>
<dbReference type="AlphaFoldDB" id="A0A937RK46"/>
<accession>A0A937RK46</accession>
<evidence type="ECO:0000256" key="4">
    <source>
        <dbReference type="RuleBase" id="RU361279"/>
    </source>
</evidence>
<evidence type="ECO:0000256" key="1">
    <source>
        <dbReference type="ARBA" id="ARBA00010638"/>
    </source>
</evidence>
<dbReference type="Gene3D" id="3.40.50.10420">
    <property type="entry name" value="NagB/RpiA/CoA transferase-like"/>
    <property type="match status" value="1"/>
</dbReference>
<feature type="compositionally biased region" description="Low complexity" evidence="5">
    <location>
        <begin position="38"/>
        <end position="49"/>
    </location>
</feature>
<dbReference type="GO" id="GO:0009396">
    <property type="term" value="P:folic acid-containing compound biosynthetic process"/>
    <property type="evidence" value="ECO:0007669"/>
    <property type="project" value="TreeGrafter"/>
</dbReference>
<evidence type="ECO:0000256" key="2">
    <source>
        <dbReference type="ARBA" id="ARBA00022741"/>
    </source>
</evidence>
<feature type="compositionally biased region" description="Basic and acidic residues" evidence="5">
    <location>
        <begin position="1"/>
        <end position="10"/>
    </location>
</feature>
<dbReference type="GO" id="GO:0030272">
    <property type="term" value="F:5-formyltetrahydrofolate cyclo-ligase activity"/>
    <property type="evidence" value="ECO:0007669"/>
    <property type="project" value="UniProtKB-EC"/>
</dbReference>
<keyword evidence="3 4" id="KW-0067">ATP-binding</keyword>
<dbReference type="GO" id="GO:0035999">
    <property type="term" value="P:tetrahydrofolate interconversion"/>
    <property type="evidence" value="ECO:0007669"/>
    <property type="project" value="TreeGrafter"/>
</dbReference>
<proteinExistence type="inferred from homology"/>
<organism evidence="6 7">
    <name type="scientific">Frankia nepalensis</name>
    <dbReference type="NCBI Taxonomy" id="1836974"/>
    <lineage>
        <taxon>Bacteria</taxon>
        <taxon>Bacillati</taxon>
        <taxon>Actinomycetota</taxon>
        <taxon>Actinomycetes</taxon>
        <taxon>Frankiales</taxon>
        <taxon>Frankiaceae</taxon>
        <taxon>Frankia</taxon>
    </lineage>
</organism>
<dbReference type="GO" id="GO:0046872">
    <property type="term" value="F:metal ion binding"/>
    <property type="evidence" value="ECO:0007669"/>
    <property type="project" value="UniProtKB-KW"/>
</dbReference>
<evidence type="ECO:0000313" key="6">
    <source>
        <dbReference type="EMBL" id="MBL7631737.1"/>
    </source>
</evidence>
<comment type="cofactor">
    <cofactor evidence="4">
        <name>Mg(2+)</name>
        <dbReference type="ChEBI" id="CHEBI:18420"/>
    </cofactor>
</comment>
<comment type="caution">
    <text evidence="6">The sequence shown here is derived from an EMBL/GenBank/DDBJ whole genome shotgun (WGS) entry which is preliminary data.</text>
</comment>
<keyword evidence="6" id="KW-0436">Ligase</keyword>
<comment type="similarity">
    <text evidence="1 4">Belongs to the 5-formyltetrahydrofolate cyclo-ligase family.</text>
</comment>
<dbReference type="GO" id="GO:0005524">
    <property type="term" value="F:ATP binding"/>
    <property type="evidence" value="ECO:0007669"/>
    <property type="project" value="UniProtKB-KW"/>
</dbReference>
<sequence>MSRAKADLRRRLAARRGATGPRPAPGAITSAGGGSSGGAPQAATGPRATGAGGTGGVGGAAIARQVLSLPEIAMARRVAAFVSLAGEPSTRPLLDELRARGTRVLLPAVRADLDLDFREFSGVLVPGALGTREPPRGAPAVELARADAVIVPAVAVDPRGRRLGRGGGSYDRALRRARAGTPLIAVVDDHAIVDEVPVAAHDLSVWVIVTPTRVVRCR</sequence>
<evidence type="ECO:0000313" key="7">
    <source>
        <dbReference type="Proteomes" id="UP000604475"/>
    </source>
</evidence>
<dbReference type="InterPro" id="IPR024185">
    <property type="entry name" value="FTHF_cligase-like_sf"/>
</dbReference>